<dbReference type="PANTHER" id="PTHR10877">
    <property type="entry name" value="POLYCYSTIN FAMILY MEMBER"/>
    <property type="match status" value="1"/>
</dbReference>
<evidence type="ECO:0000256" key="6">
    <source>
        <dbReference type="SAM" id="Phobius"/>
    </source>
</evidence>
<accession>A0A6G0WQ81</accession>
<evidence type="ECO:0008006" key="12">
    <source>
        <dbReference type="Google" id="ProtNLM"/>
    </source>
</evidence>
<dbReference type="Gene3D" id="6.20.350.10">
    <property type="match status" value="1"/>
</dbReference>
<keyword evidence="3 6" id="KW-0812">Transmembrane</keyword>
<dbReference type="Pfam" id="PF02026">
    <property type="entry name" value="RyR"/>
    <property type="match status" value="2"/>
</dbReference>
<feature type="transmembrane region" description="Helical" evidence="6">
    <location>
        <begin position="287"/>
        <end position="313"/>
    </location>
</feature>
<dbReference type="Pfam" id="PF08016">
    <property type="entry name" value="PKD_channel"/>
    <property type="match status" value="1"/>
</dbReference>
<feature type="transmembrane region" description="Helical" evidence="6">
    <location>
        <begin position="395"/>
        <end position="415"/>
    </location>
</feature>
<reference evidence="10 11" key="1">
    <citation type="submission" date="2019-07" db="EMBL/GenBank/DDBJ databases">
        <title>Genomics analysis of Aphanomyces spp. identifies a new class of oomycete effector associated with host adaptation.</title>
        <authorList>
            <person name="Gaulin E."/>
        </authorList>
    </citation>
    <scope>NUCLEOTIDE SEQUENCE [LARGE SCALE GENOMIC DNA]</scope>
    <source>
        <strain evidence="10 11">ATCC 201684</strain>
    </source>
</reference>
<dbReference type="Proteomes" id="UP000481153">
    <property type="component" value="Unassembled WGS sequence"/>
</dbReference>
<keyword evidence="11" id="KW-1185">Reference proteome</keyword>
<dbReference type="Gene3D" id="1.10.287.70">
    <property type="match status" value="1"/>
</dbReference>
<dbReference type="GO" id="GO:0016020">
    <property type="term" value="C:membrane"/>
    <property type="evidence" value="ECO:0007669"/>
    <property type="project" value="UniProtKB-SubCell"/>
</dbReference>
<evidence type="ECO:0000259" key="7">
    <source>
        <dbReference type="Pfam" id="PF02026"/>
    </source>
</evidence>
<feature type="transmembrane region" description="Helical" evidence="6">
    <location>
        <begin position="334"/>
        <end position="355"/>
    </location>
</feature>
<gene>
    <name evidence="10" type="ORF">Ae201684_012823</name>
</gene>
<keyword evidence="5 6" id="KW-0472">Membrane</keyword>
<dbReference type="InterPro" id="IPR013122">
    <property type="entry name" value="PKD1_2_channel"/>
</dbReference>
<comment type="caution">
    <text evidence="10">The sequence shown here is derived from an EMBL/GenBank/DDBJ whole genome shotgun (WGS) entry which is preliminary data.</text>
</comment>
<feature type="domain" description="Ryanodine receptor Ryr" evidence="7">
    <location>
        <begin position="999"/>
        <end position="1088"/>
    </location>
</feature>
<comment type="subcellular location">
    <subcellularLocation>
        <location evidence="1">Membrane</location>
        <topology evidence="1">Multi-pass membrane protein</topology>
    </subcellularLocation>
</comment>
<proteinExistence type="inferred from homology"/>
<feature type="transmembrane region" description="Helical" evidence="6">
    <location>
        <begin position="435"/>
        <end position="457"/>
    </location>
</feature>
<evidence type="ECO:0000256" key="4">
    <source>
        <dbReference type="ARBA" id="ARBA00022989"/>
    </source>
</evidence>
<evidence type="ECO:0000256" key="3">
    <source>
        <dbReference type="ARBA" id="ARBA00022692"/>
    </source>
</evidence>
<organism evidence="10 11">
    <name type="scientific">Aphanomyces euteiches</name>
    <dbReference type="NCBI Taxonomy" id="100861"/>
    <lineage>
        <taxon>Eukaryota</taxon>
        <taxon>Sar</taxon>
        <taxon>Stramenopiles</taxon>
        <taxon>Oomycota</taxon>
        <taxon>Saprolegniomycetes</taxon>
        <taxon>Saprolegniales</taxon>
        <taxon>Verrucalvaceae</taxon>
        <taxon>Aphanomyces</taxon>
    </lineage>
</organism>
<feature type="domain" description="Polycystin cation channel PKD1/PKD2" evidence="8">
    <location>
        <begin position="300"/>
        <end position="523"/>
    </location>
</feature>
<feature type="domain" description="Ryanodine receptor Ryr" evidence="7">
    <location>
        <begin position="884"/>
        <end position="973"/>
    </location>
</feature>
<evidence type="ECO:0000256" key="1">
    <source>
        <dbReference type="ARBA" id="ARBA00004141"/>
    </source>
</evidence>
<dbReference type="FunFam" id="1.10.287.70:FF:000086">
    <property type="entry name" value="Polycystic kidney disease 2"/>
    <property type="match status" value="1"/>
</dbReference>
<protein>
    <recommendedName>
        <fullName evidence="12">Polycystin cation channel PKD1/PKD2 domain-containing protein</fullName>
    </recommendedName>
</protein>
<feature type="transmembrane region" description="Helical" evidence="6">
    <location>
        <begin position="48"/>
        <end position="69"/>
    </location>
</feature>
<evidence type="ECO:0000259" key="8">
    <source>
        <dbReference type="Pfam" id="PF08016"/>
    </source>
</evidence>
<sequence>MLGSILSADNDAQRLARKMAYYSTMRIRLRHVQFALEAERRTSFYKELAVYLVFLLAMVVAICAVQVQIPFEHNDGLYTLYFANEFPNVSFKKTFQDVGAPPEMWQWLNGVLLPAYYNSTQRNSYRVSSIQIRFGQVQAMPCRVWNRGNTLSLVPLQTCFPAFENGIEDTTPFGDQGDGTPFVYERGLSTLLRSLQATPDLWNSRMDYGSGGYTVYIPRDNATAGQAMMDALSQNLLTPGTRYVAATWALYNPSTDALSHLQALFEISAADRFQVTSRIGSFHVQGYVSIAAFFTAQNLLMLFLGLVTLGFTYRQVRYVGVHGAAKYFESLWNYLDMIQLVCLYAFVAAWFAYLWSCHDLIPTLQHIMQAETCADSSSGKHCFVDLTLITQQLDMINNLGASLALVSAAIVFKYLRLNTRLNMLWETLRLAALDLVAFVFIFMFIFFGYSIMGFLLFGAHSSDYRSLSDSLASCFQMLLGAFDYGSLSAANPVMSGVFFFSFMILVFLIVINMFVAILSEYYTLAQAAKRKHDEMTKKLLLHGNYDGSDLVEYDILKQIVQYFRGLQFQVQLNGETIPLLGDARVLLVDHSYLLAERGRLRAKFHLAILVVRTCLRWFPRHFDSSTSSKLHDGSNEARLGLPSKAKAIRHLHYAKFPVTFIPLYSKSAVPITMLEQLQPGMCLDLDDGSLTCDRISLQVLGPQEIYLDSDNNGDDEMDKVSADRRLSFGLHHVHPDIGSGNHIKCCRVVYHGEIVLTGQEACLVSRLVWCKYVAAWAWRGFKDIIAWRPWIHPTGSHKNRVIADDDLDDLVSSLQLPDENQSCRFDELVKQLRHFIAKRARQGSIRVPGHDLEACVTHEAIAFVERFPNALVPLDKRELVGYKYVPTPTDTTAIRLPNSVARLSEFLAQNVHEVWSASRIAQGWQWGPHRDNEKKLHPDLVAYSQLSDNARQYDRDASVETLKTIIALGYAIHPKSQTTETTHLDDLSFGLPAPAGETYVPRPIATAEIELSSELKSLVELLAENSHDVWSKKRMEEGWVYGPKSNDATKEHDGLVPYVYLTAKEKDMDRNTAVETVKCILRCGFTFEHKRENAVKKFSMFGHRVAPIATNAHHPKESEIHRPEILNPLGHDEPSSGAPTLPKLVAGPHVVDLLADKLNIQIHS</sequence>
<dbReference type="Gene3D" id="1.10.490.160">
    <property type="match status" value="1"/>
</dbReference>
<evidence type="ECO:0000256" key="2">
    <source>
        <dbReference type="ARBA" id="ARBA00007200"/>
    </source>
</evidence>
<dbReference type="VEuPathDB" id="FungiDB:AeMF1_011786"/>
<feature type="transmembrane region" description="Helical" evidence="6">
    <location>
        <begin position="497"/>
        <end position="522"/>
    </location>
</feature>
<feature type="domain" description="Polycystin" evidence="9">
    <location>
        <begin position="95"/>
        <end position="282"/>
    </location>
</feature>
<evidence type="ECO:0000259" key="9">
    <source>
        <dbReference type="Pfam" id="PF20519"/>
    </source>
</evidence>
<dbReference type="EMBL" id="VJMJ01000163">
    <property type="protein sequence ID" value="KAF0729555.1"/>
    <property type="molecule type" value="Genomic_DNA"/>
</dbReference>
<comment type="similarity">
    <text evidence="2">Belongs to the polycystin family.</text>
</comment>
<keyword evidence="4 6" id="KW-1133">Transmembrane helix</keyword>
<dbReference type="InterPro" id="IPR051223">
    <property type="entry name" value="Polycystin"/>
</dbReference>
<dbReference type="InterPro" id="IPR046791">
    <property type="entry name" value="Polycystin_dom"/>
</dbReference>
<dbReference type="AlphaFoldDB" id="A0A6G0WQ81"/>
<dbReference type="InterPro" id="IPR003032">
    <property type="entry name" value="Ryanodine_rcpt"/>
</dbReference>
<evidence type="ECO:0000256" key="5">
    <source>
        <dbReference type="ARBA" id="ARBA00023136"/>
    </source>
</evidence>
<dbReference type="Pfam" id="PF20519">
    <property type="entry name" value="Polycystin_dom"/>
    <property type="match status" value="1"/>
</dbReference>
<evidence type="ECO:0000313" key="10">
    <source>
        <dbReference type="EMBL" id="KAF0729555.1"/>
    </source>
</evidence>
<evidence type="ECO:0000313" key="11">
    <source>
        <dbReference type="Proteomes" id="UP000481153"/>
    </source>
</evidence>
<dbReference type="PANTHER" id="PTHR10877:SF183">
    <property type="entry name" value="AT14535P-RELATED"/>
    <property type="match status" value="1"/>
</dbReference>
<name>A0A6G0WQ81_9STRA</name>